<dbReference type="InterPro" id="IPR051633">
    <property type="entry name" value="AceTr"/>
</dbReference>
<comment type="similarity">
    <text evidence="2">Belongs to the acetate uptake transporter (AceTr) (TC 2.A.96) family.</text>
</comment>
<feature type="transmembrane region" description="Helical" evidence="6">
    <location>
        <begin position="233"/>
        <end position="251"/>
    </location>
</feature>
<comment type="subcellular location">
    <subcellularLocation>
        <location evidence="1">Membrane</location>
        <topology evidence="1">Multi-pass membrane protein</topology>
    </subcellularLocation>
</comment>
<evidence type="ECO:0000256" key="5">
    <source>
        <dbReference type="ARBA" id="ARBA00023136"/>
    </source>
</evidence>
<dbReference type="InterPro" id="IPR000791">
    <property type="entry name" value="Gpr1/Fun34/SatP-like"/>
</dbReference>
<keyword evidence="8" id="KW-1185">Reference proteome</keyword>
<sequence>MSPPPTRRLSSADDIEAAKHDFDVNLTHIQTTGGMTISPELFEKLYLTPKVPHVGDNYKRFANPTPMGFVGFVISTFTFAMVLMGWGGAAGLSGVAGIFFFVGPLLLTLATIFEWVMGNFFPMMVMSLFAVFWLSFGLLQLPTLELAAAYSATGNAAEGAASKEYNSVIALYLIVWGFALFTFWIFTLKTNTVFAGIFLFVTIAAWVLAGAYFQVGNGNYVLAEQLQKTGGALLFIVAALGWYMCFVIMAAEMRLGINFPVGDLSHFWPSTDISLSQAEKQA</sequence>
<feature type="transmembrane region" description="Helical" evidence="6">
    <location>
        <begin position="92"/>
        <end position="113"/>
    </location>
</feature>
<feature type="transmembrane region" description="Helical" evidence="6">
    <location>
        <begin position="67"/>
        <end position="86"/>
    </location>
</feature>
<evidence type="ECO:0000256" key="1">
    <source>
        <dbReference type="ARBA" id="ARBA00004141"/>
    </source>
</evidence>
<dbReference type="Proteomes" id="UP001324427">
    <property type="component" value="Unassembled WGS sequence"/>
</dbReference>
<evidence type="ECO:0000313" key="8">
    <source>
        <dbReference type="Proteomes" id="UP001324427"/>
    </source>
</evidence>
<evidence type="ECO:0000256" key="4">
    <source>
        <dbReference type="ARBA" id="ARBA00022989"/>
    </source>
</evidence>
<evidence type="ECO:0000256" key="2">
    <source>
        <dbReference type="ARBA" id="ARBA00005587"/>
    </source>
</evidence>
<keyword evidence="3 6" id="KW-0812">Transmembrane</keyword>
<reference evidence="7 8" key="1">
    <citation type="submission" date="2021-11" db="EMBL/GenBank/DDBJ databases">
        <title>Black yeast isolated from Biological Soil Crust.</title>
        <authorList>
            <person name="Kurbessoian T."/>
        </authorList>
    </citation>
    <scope>NUCLEOTIDE SEQUENCE [LARGE SCALE GENOMIC DNA]</scope>
    <source>
        <strain evidence="7 8">CCFEE 5522</strain>
    </source>
</reference>
<dbReference type="Pfam" id="PF01184">
    <property type="entry name" value="Gpr1_Fun34_YaaH"/>
    <property type="match status" value="1"/>
</dbReference>
<dbReference type="PANTHER" id="PTHR31123:SF4">
    <property type="entry name" value="PROTEIN ALCS"/>
    <property type="match status" value="1"/>
</dbReference>
<gene>
    <name evidence="7" type="ORF">LTR36_009544</name>
</gene>
<accession>A0AAV9JVM4</accession>
<feature type="transmembrane region" description="Helical" evidence="6">
    <location>
        <begin position="169"/>
        <end position="186"/>
    </location>
</feature>
<keyword evidence="4 6" id="KW-1133">Transmembrane helix</keyword>
<name>A0AAV9JVM4_9PEZI</name>
<organism evidence="7 8">
    <name type="scientific">Oleoguttula mirabilis</name>
    <dbReference type="NCBI Taxonomy" id="1507867"/>
    <lineage>
        <taxon>Eukaryota</taxon>
        <taxon>Fungi</taxon>
        <taxon>Dikarya</taxon>
        <taxon>Ascomycota</taxon>
        <taxon>Pezizomycotina</taxon>
        <taxon>Dothideomycetes</taxon>
        <taxon>Dothideomycetidae</taxon>
        <taxon>Mycosphaerellales</taxon>
        <taxon>Teratosphaeriaceae</taxon>
        <taxon>Oleoguttula</taxon>
    </lineage>
</organism>
<keyword evidence="5 6" id="KW-0472">Membrane</keyword>
<evidence type="ECO:0000313" key="7">
    <source>
        <dbReference type="EMBL" id="KAK4548633.1"/>
    </source>
</evidence>
<comment type="caution">
    <text evidence="7">The sequence shown here is derived from an EMBL/GenBank/DDBJ whole genome shotgun (WGS) entry which is preliminary data.</text>
</comment>
<evidence type="ECO:0000256" key="3">
    <source>
        <dbReference type="ARBA" id="ARBA00022692"/>
    </source>
</evidence>
<feature type="transmembrane region" description="Helical" evidence="6">
    <location>
        <begin position="120"/>
        <end position="141"/>
    </location>
</feature>
<evidence type="ECO:0008006" key="9">
    <source>
        <dbReference type="Google" id="ProtNLM"/>
    </source>
</evidence>
<proteinExistence type="inferred from homology"/>
<evidence type="ECO:0000256" key="6">
    <source>
        <dbReference type="SAM" id="Phobius"/>
    </source>
</evidence>
<dbReference type="GO" id="GO:0005886">
    <property type="term" value="C:plasma membrane"/>
    <property type="evidence" value="ECO:0007669"/>
    <property type="project" value="TreeGrafter"/>
</dbReference>
<dbReference type="GO" id="GO:0015123">
    <property type="term" value="F:acetate transmembrane transporter activity"/>
    <property type="evidence" value="ECO:0007669"/>
    <property type="project" value="TreeGrafter"/>
</dbReference>
<dbReference type="EMBL" id="JAVFHQ010000007">
    <property type="protein sequence ID" value="KAK4548633.1"/>
    <property type="molecule type" value="Genomic_DNA"/>
</dbReference>
<dbReference type="AlphaFoldDB" id="A0AAV9JVM4"/>
<dbReference type="PANTHER" id="PTHR31123">
    <property type="entry name" value="ACCUMULATION OF DYADS PROTEIN 2-RELATED"/>
    <property type="match status" value="1"/>
</dbReference>
<protein>
    <recommendedName>
        <fullName evidence="9">Plasma membrane ammonium transporter</fullName>
    </recommendedName>
</protein>
<feature type="transmembrane region" description="Helical" evidence="6">
    <location>
        <begin position="193"/>
        <end position="213"/>
    </location>
</feature>